<dbReference type="Proteomes" id="UP001626593">
    <property type="component" value="Chromosome"/>
</dbReference>
<organism evidence="1 2">
    <name type="scientific">Aromatoleum evansii</name>
    <name type="common">Azoarcus evansii</name>
    <dbReference type="NCBI Taxonomy" id="59406"/>
    <lineage>
        <taxon>Bacteria</taxon>
        <taxon>Pseudomonadati</taxon>
        <taxon>Pseudomonadota</taxon>
        <taxon>Betaproteobacteria</taxon>
        <taxon>Rhodocyclales</taxon>
        <taxon>Rhodocyclaceae</taxon>
        <taxon>Aromatoleum</taxon>
    </lineage>
</organism>
<gene>
    <name evidence="1" type="ORF">U5817_11620</name>
</gene>
<dbReference type="EMBL" id="CP141259">
    <property type="protein sequence ID" value="WRL48666.1"/>
    <property type="molecule type" value="Genomic_DNA"/>
</dbReference>
<protein>
    <submittedName>
        <fullName evidence="1">Transporter</fullName>
    </submittedName>
</protein>
<accession>A0ABZ1AUK0</accession>
<name>A0ABZ1AUK0_AROEV</name>
<proteinExistence type="predicted"/>
<sequence>MSIHRFIVALAMTFGVPLHATADGAKKIQDNSFLIEEAYNQEAGVVQHIQSFMYLRQSKEWAYTFTQEWPIPDETHQLSYTIPVLRVADPTASTGVGDIALNYRYQAIGREGVAFAPRLSVIAPSGDYRKGHGTGAIGIQVNLPLSVELSDSVVTHWNLGGTYTPNSRESGGARADTVGSNYGASIIYLVSANFNLMLEAAGTNFEAVQADGSRQHEKTMFINPGFRYATNFDSGLQVVSGVSRPIGVGPSSGTQGVLLYVSLEHPFK</sequence>
<keyword evidence="2" id="KW-1185">Reference proteome</keyword>
<reference evidence="1 2" key="1">
    <citation type="submission" date="2023-12" db="EMBL/GenBank/DDBJ databases">
        <title>A. evansii MAY27, complete genome.</title>
        <authorList>
            <person name="Wang Y."/>
        </authorList>
    </citation>
    <scope>NUCLEOTIDE SEQUENCE [LARGE SCALE GENOMIC DNA]</scope>
    <source>
        <strain evidence="1 2">MAY27</strain>
    </source>
</reference>
<evidence type="ECO:0000313" key="2">
    <source>
        <dbReference type="Proteomes" id="UP001626593"/>
    </source>
</evidence>
<dbReference type="RefSeq" id="WP_018992682.1">
    <property type="nucleotide sequence ID" value="NZ_CP141259.1"/>
</dbReference>
<evidence type="ECO:0000313" key="1">
    <source>
        <dbReference type="EMBL" id="WRL48666.1"/>
    </source>
</evidence>